<organism evidence="1">
    <name type="scientific">Vecturithrix granuli</name>
    <dbReference type="NCBI Taxonomy" id="1499967"/>
    <lineage>
        <taxon>Bacteria</taxon>
        <taxon>Candidatus Moduliflexota</taxon>
        <taxon>Candidatus Vecturitrichia</taxon>
        <taxon>Candidatus Vecturitrichales</taxon>
        <taxon>Candidatus Vecturitrichaceae</taxon>
        <taxon>Candidatus Vecturithrix</taxon>
    </lineage>
</organism>
<dbReference type="STRING" id="1499967.U27_05083"/>
<dbReference type="HOGENOM" id="CLU_830706_0_0_0"/>
<accession>A0A081C0K5</accession>
<dbReference type="AlphaFoldDB" id="A0A081C0K5"/>
<dbReference type="SUPFAM" id="SSF81301">
    <property type="entry name" value="Nucleotidyltransferase"/>
    <property type="match status" value="1"/>
</dbReference>
<evidence type="ECO:0000313" key="1">
    <source>
        <dbReference type="EMBL" id="GAK58110.1"/>
    </source>
</evidence>
<dbReference type="eggNOG" id="COG2320">
    <property type="taxonomic scope" value="Bacteria"/>
</dbReference>
<dbReference type="Proteomes" id="UP000030661">
    <property type="component" value="Unassembled WGS sequence"/>
</dbReference>
<dbReference type="InterPro" id="IPR007344">
    <property type="entry name" value="GrpB/CoaE"/>
</dbReference>
<keyword evidence="2" id="KW-1185">Reference proteome</keyword>
<evidence type="ECO:0000313" key="2">
    <source>
        <dbReference type="Proteomes" id="UP000030661"/>
    </source>
</evidence>
<gene>
    <name evidence="1" type="ORF">U27_05083</name>
</gene>
<dbReference type="InterPro" id="IPR043519">
    <property type="entry name" value="NT_sf"/>
</dbReference>
<reference evidence="1" key="1">
    <citation type="journal article" date="2015" name="PeerJ">
        <title>First genomic representation of candidate bacterial phylum KSB3 points to enhanced environmental sensing as a trigger of wastewater bulking.</title>
        <authorList>
            <person name="Sekiguchi Y."/>
            <person name="Ohashi A."/>
            <person name="Parks D.H."/>
            <person name="Yamauchi T."/>
            <person name="Tyson G.W."/>
            <person name="Hugenholtz P."/>
        </authorList>
    </citation>
    <scope>NUCLEOTIDE SEQUENCE [LARGE SCALE GENOMIC DNA]</scope>
</reference>
<dbReference type="Pfam" id="PF04229">
    <property type="entry name" value="GrpB"/>
    <property type="match status" value="1"/>
</dbReference>
<dbReference type="EMBL" id="DF820467">
    <property type="protein sequence ID" value="GAK58110.1"/>
    <property type="molecule type" value="Genomic_DNA"/>
</dbReference>
<dbReference type="PANTHER" id="PTHR34822">
    <property type="entry name" value="GRPB DOMAIN PROTEIN (AFU_ORTHOLOGUE AFUA_1G01530)"/>
    <property type="match status" value="1"/>
</dbReference>
<protein>
    <submittedName>
        <fullName evidence="1">Glutamate-rich protein GrpB</fullName>
    </submittedName>
</protein>
<name>A0A081C0K5_VECG1</name>
<dbReference type="PANTHER" id="PTHR34822:SF1">
    <property type="entry name" value="GRPB FAMILY PROTEIN"/>
    <property type="match status" value="1"/>
</dbReference>
<proteinExistence type="predicted"/>
<dbReference type="Gene3D" id="3.30.460.10">
    <property type="entry name" value="Beta Polymerase, domain 2"/>
    <property type="match status" value="1"/>
</dbReference>
<sequence length="334" mass="38548">MIAIINSFFFPIVTEVTTRLAQRYDAGGGLDMHALAAKICAEAPENEKPGILFDEACQFVFSEKKQGIENFVISYTFDTPNRLKLLRGLLSRYDNEIYAFRLCFSPMVLTALLSPFPSETGHAYNHWDMQQEEGANIGDMGYEIPVTSDDPETIVQAIWDDIHEPVELSDYQSEWPDMFMNEKTRILNALHGMPGELEHIGSTAIPNMIAKPVLDMLLIIEDLRKARQYIRPLRELGYAFIDYPQNTTRLFFRKGKPRSHHIHIVEKESPAARDHLHFRNALLSDALLREEYLHLKQEALQEHQFCRALYGERKTTLIRKALARYRAYTKNRVS</sequence>